<name>A0A0A9GGT9_ARUDO</name>
<dbReference type="AlphaFoldDB" id="A0A0A9GGT9"/>
<evidence type="ECO:0000313" key="1">
    <source>
        <dbReference type="EMBL" id="JAE21781.1"/>
    </source>
</evidence>
<protein>
    <submittedName>
        <fullName evidence="1">Uncharacterized protein</fullName>
    </submittedName>
</protein>
<organism evidence="1">
    <name type="scientific">Arundo donax</name>
    <name type="common">Giant reed</name>
    <name type="synonym">Donax arundinaceus</name>
    <dbReference type="NCBI Taxonomy" id="35708"/>
    <lineage>
        <taxon>Eukaryota</taxon>
        <taxon>Viridiplantae</taxon>
        <taxon>Streptophyta</taxon>
        <taxon>Embryophyta</taxon>
        <taxon>Tracheophyta</taxon>
        <taxon>Spermatophyta</taxon>
        <taxon>Magnoliopsida</taxon>
        <taxon>Liliopsida</taxon>
        <taxon>Poales</taxon>
        <taxon>Poaceae</taxon>
        <taxon>PACMAD clade</taxon>
        <taxon>Arundinoideae</taxon>
        <taxon>Arundineae</taxon>
        <taxon>Arundo</taxon>
    </lineage>
</organism>
<proteinExistence type="predicted"/>
<reference evidence="1" key="2">
    <citation type="journal article" date="2015" name="Data Brief">
        <title>Shoot transcriptome of the giant reed, Arundo donax.</title>
        <authorList>
            <person name="Barrero R.A."/>
            <person name="Guerrero F.D."/>
            <person name="Moolhuijzen P."/>
            <person name="Goolsby J.A."/>
            <person name="Tidwell J."/>
            <person name="Bellgard S.E."/>
            <person name="Bellgard M.I."/>
        </authorList>
    </citation>
    <scope>NUCLEOTIDE SEQUENCE</scope>
    <source>
        <tissue evidence="1">Shoot tissue taken approximately 20 cm above the soil surface</tissue>
    </source>
</reference>
<dbReference type="EMBL" id="GBRH01176115">
    <property type="protein sequence ID" value="JAE21781.1"/>
    <property type="molecule type" value="Transcribed_RNA"/>
</dbReference>
<accession>A0A0A9GGT9</accession>
<reference evidence="1" key="1">
    <citation type="submission" date="2014-09" db="EMBL/GenBank/DDBJ databases">
        <authorList>
            <person name="Magalhaes I.L.F."/>
            <person name="Oliveira U."/>
            <person name="Santos F.R."/>
            <person name="Vidigal T.H.D.A."/>
            <person name="Brescovit A.D."/>
            <person name="Santos A.J."/>
        </authorList>
    </citation>
    <scope>NUCLEOTIDE SEQUENCE</scope>
    <source>
        <tissue evidence="1">Shoot tissue taken approximately 20 cm above the soil surface</tissue>
    </source>
</reference>
<sequence length="124" mass="14145">MRPCPIFTNTCTGRARYLLLQIASTHAFLNWTDMPTQVSNPHSFFKTSKRGYNLQMFHFVCGLRMPLQSMVKNQDSPIQKVCKPKVMQTVDRVDARIPWWLMAQTPRCLSALLGYATLTMFGGG</sequence>